<evidence type="ECO:0000313" key="2">
    <source>
        <dbReference type="EMBL" id="MDR5876489.1"/>
    </source>
</evidence>
<feature type="transmembrane region" description="Helical" evidence="1">
    <location>
        <begin position="106"/>
        <end position="125"/>
    </location>
</feature>
<keyword evidence="3" id="KW-1185">Reference proteome</keyword>
<comment type="caution">
    <text evidence="2">The sequence shown here is derived from an EMBL/GenBank/DDBJ whole genome shotgun (WGS) entry which is preliminary data.</text>
</comment>
<feature type="transmembrane region" description="Helical" evidence="1">
    <location>
        <begin position="72"/>
        <end position="94"/>
    </location>
</feature>
<organism evidence="2 3">
    <name type="scientific">Vreelandella gomseomensis</name>
    <dbReference type="NCBI Taxonomy" id="370766"/>
    <lineage>
        <taxon>Bacteria</taxon>
        <taxon>Pseudomonadati</taxon>
        <taxon>Pseudomonadota</taxon>
        <taxon>Gammaproteobacteria</taxon>
        <taxon>Oceanospirillales</taxon>
        <taxon>Halomonadaceae</taxon>
        <taxon>Vreelandella</taxon>
    </lineage>
</organism>
<reference evidence="2 3" key="1">
    <citation type="submission" date="2023-04" db="EMBL/GenBank/DDBJ databases">
        <title>A long-awaited taxogenomic arrangement of the family Halomonadaceae.</title>
        <authorList>
            <person name="De La Haba R."/>
            <person name="Chuvochina M."/>
            <person name="Wittouck S."/>
            <person name="Arahal D.R."/>
            <person name="Sanchez-Porro C."/>
            <person name="Hugenholtz P."/>
            <person name="Ventosa A."/>
        </authorList>
    </citation>
    <scope>NUCLEOTIDE SEQUENCE [LARGE SCALE GENOMIC DNA]</scope>
    <source>
        <strain evidence="2 3">DSM 18042</strain>
    </source>
</reference>
<dbReference type="EMBL" id="JARWAI010000015">
    <property type="protein sequence ID" value="MDR5876489.1"/>
    <property type="molecule type" value="Genomic_DNA"/>
</dbReference>
<evidence type="ECO:0000256" key="1">
    <source>
        <dbReference type="SAM" id="Phobius"/>
    </source>
</evidence>
<sequence>MSLPAPPNAWIRFLAHLLFILAAWTLFIKYLFPVGYALAYGEPWARYIYWDLWPLAHVWLGWALLKQPRYTRALAVGMSVIEILIICTLFVRFLNDPEWSIWRTNWFVNKVFVLTCFVLVLAATLPTPKKWKERAL</sequence>
<accession>A0ABU1GG83</accession>
<name>A0ABU1GG83_9GAMM</name>
<dbReference type="RefSeq" id="WP_310541050.1">
    <property type="nucleotide sequence ID" value="NZ_JARWAI010000015.1"/>
</dbReference>
<protein>
    <submittedName>
        <fullName evidence="2">Uncharacterized protein</fullName>
    </submittedName>
</protein>
<dbReference type="Proteomes" id="UP001269267">
    <property type="component" value="Unassembled WGS sequence"/>
</dbReference>
<keyword evidence="1" id="KW-0812">Transmembrane</keyword>
<feature type="transmembrane region" description="Helical" evidence="1">
    <location>
        <begin position="47"/>
        <end position="65"/>
    </location>
</feature>
<keyword evidence="1" id="KW-0472">Membrane</keyword>
<evidence type="ECO:0000313" key="3">
    <source>
        <dbReference type="Proteomes" id="UP001269267"/>
    </source>
</evidence>
<keyword evidence="1" id="KW-1133">Transmembrane helix</keyword>
<feature type="transmembrane region" description="Helical" evidence="1">
    <location>
        <begin position="9"/>
        <end position="27"/>
    </location>
</feature>
<gene>
    <name evidence="2" type="ORF">QC815_16385</name>
</gene>
<proteinExistence type="predicted"/>